<protein>
    <submittedName>
        <fullName evidence="1">Putative myosin viia and rab</fullName>
    </submittedName>
</protein>
<reference evidence="1 2" key="1">
    <citation type="journal article" date="2015" name="Genome Biol. Evol.">
        <title>The genome of winter moth (Operophtera brumata) provides a genomic perspective on sexual dimorphism and phenology.</title>
        <authorList>
            <person name="Derks M.F."/>
            <person name="Smit S."/>
            <person name="Salis L."/>
            <person name="Schijlen E."/>
            <person name="Bossers A."/>
            <person name="Mateman C."/>
            <person name="Pijl A.S."/>
            <person name="de Ridder D."/>
            <person name="Groenen M.A."/>
            <person name="Visser M.E."/>
            <person name="Megens H.J."/>
        </authorList>
    </citation>
    <scope>NUCLEOTIDE SEQUENCE [LARGE SCALE GENOMIC DNA]</scope>
    <source>
        <strain evidence="1">WM2013NL</strain>
        <tissue evidence="1">Head and thorax</tissue>
    </source>
</reference>
<evidence type="ECO:0000313" key="2">
    <source>
        <dbReference type="Proteomes" id="UP000037510"/>
    </source>
</evidence>
<dbReference type="Proteomes" id="UP000037510">
    <property type="component" value="Unassembled WGS sequence"/>
</dbReference>
<sequence>MVSVSGSRDEQTTGRRCLKAAKDDGVCARPVKFESGAWFLRQVQRAATLMPWSISTDKLEQIDEEYDGRDSPGPSRREAQNDATVREFLETLAAKLTGGTLEGTRVSPLYDHPAYERMLEQYHAPLRLALSTLANALRDALTRKLA</sequence>
<organism evidence="1 2">
    <name type="scientific">Operophtera brumata</name>
    <name type="common">Winter moth</name>
    <name type="synonym">Phalaena brumata</name>
    <dbReference type="NCBI Taxonomy" id="104452"/>
    <lineage>
        <taxon>Eukaryota</taxon>
        <taxon>Metazoa</taxon>
        <taxon>Ecdysozoa</taxon>
        <taxon>Arthropoda</taxon>
        <taxon>Hexapoda</taxon>
        <taxon>Insecta</taxon>
        <taxon>Pterygota</taxon>
        <taxon>Neoptera</taxon>
        <taxon>Endopterygota</taxon>
        <taxon>Lepidoptera</taxon>
        <taxon>Glossata</taxon>
        <taxon>Ditrysia</taxon>
        <taxon>Geometroidea</taxon>
        <taxon>Geometridae</taxon>
        <taxon>Larentiinae</taxon>
        <taxon>Operophtera</taxon>
    </lineage>
</organism>
<accession>A0A0L7KQX0</accession>
<gene>
    <name evidence="1" type="ORF">OBRU01_19475</name>
</gene>
<dbReference type="AlphaFoldDB" id="A0A0L7KQX0"/>
<name>A0A0L7KQX0_OPEBR</name>
<comment type="caution">
    <text evidence="1">The sequence shown here is derived from an EMBL/GenBank/DDBJ whole genome shotgun (WGS) entry which is preliminary data.</text>
</comment>
<proteinExistence type="predicted"/>
<dbReference type="EMBL" id="JTDY01006820">
    <property type="protein sequence ID" value="KOB65668.1"/>
    <property type="molecule type" value="Genomic_DNA"/>
</dbReference>
<keyword evidence="2" id="KW-1185">Reference proteome</keyword>
<evidence type="ECO:0000313" key="1">
    <source>
        <dbReference type="EMBL" id="KOB65668.1"/>
    </source>
</evidence>